<reference evidence="2" key="1">
    <citation type="submission" date="2014-11" db="EMBL/GenBank/DDBJ databases">
        <authorList>
            <person name="Geib S."/>
        </authorList>
    </citation>
    <scope>NUCLEOTIDE SEQUENCE</scope>
</reference>
<feature type="chain" id="PRO_5001983202" evidence="1">
    <location>
        <begin position="31"/>
        <end position="124"/>
    </location>
</feature>
<keyword evidence="1" id="KW-0732">Signal</keyword>
<accession>A0A0A1X3F6</accession>
<dbReference type="EMBL" id="GBXI01009084">
    <property type="protein sequence ID" value="JAD05208.1"/>
    <property type="molecule type" value="Transcribed_RNA"/>
</dbReference>
<feature type="signal peptide" evidence="1">
    <location>
        <begin position="1"/>
        <end position="30"/>
    </location>
</feature>
<gene>
    <name evidence="2" type="primary">uvrB_3</name>
    <name evidence="2" type="ORF">g.5298</name>
</gene>
<evidence type="ECO:0000256" key="1">
    <source>
        <dbReference type="SAM" id="SignalP"/>
    </source>
</evidence>
<dbReference type="AlphaFoldDB" id="A0A0A1X3F6"/>
<proteinExistence type="predicted"/>
<sequence length="124" mass="13835">MAKCYSSFASNTFLMFAMLRQCCLLVPVSGAVVEVTTNPTILAELATDLRIFFPDEVDAKRVEYEDFTDPISGEDEDDEESYEIADYSSITMSAPETTDEELPATTDSIVSYVLFPTSVEETYH</sequence>
<organism evidence="2">
    <name type="scientific">Zeugodacus cucurbitae</name>
    <name type="common">Melon fruit fly</name>
    <name type="synonym">Bactrocera cucurbitae</name>
    <dbReference type="NCBI Taxonomy" id="28588"/>
    <lineage>
        <taxon>Eukaryota</taxon>
        <taxon>Metazoa</taxon>
        <taxon>Ecdysozoa</taxon>
        <taxon>Arthropoda</taxon>
        <taxon>Hexapoda</taxon>
        <taxon>Insecta</taxon>
        <taxon>Pterygota</taxon>
        <taxon>Neoptera</taxon>
        <taxon>Endopterygota</taxon>
        <taxon>Diptera</taxon>
        <taxon>Brachycera</taxon>
        <taxon>Muscomorpha</taxon>
        <taxon>Tephritoidea</taxon>
        <taxon>Tephritidae</taxon>
        <taxon>Zeugodacus</taxon>
        <taxon>Zeugodacus</taxon>
    </lineage>
</organism>
<protein>
    <submittedName>
        <fullName evidence="2">UvrABC system protein B</fullName>
    </submittedName>
</protein>
<reference evidence="2" key="2">
    <citation type="journal article" date="2015" name="Gigascience">
        <title>Reconstructing a comprehensive transcriptome assembly of a white-pupal translocated strain of the pest fruit fly Bactrocera cucurbitae.</title>
        <authorList>
            <person name="Sim S.B."/>
            <person name="Calla B."/>
            <person name="Hall B."/>
            <person name="DeRego T."/>
            <person name="Geib S.M."/>
        </authorList>
    </citation>
    <scope>NUCLEOTIDE SEQUENCE</scope>
</reference>
<name>A0A0A1X3F6_ZEUCU</name>
<evidence type="ECO:0000313" key="2">
    <source>
        <dbReference type="EMBL" id="JAD05208.1"/>
    </source>
</evidence>